<dbReference type="Pfam" id="PF14703">
    <property type="entry name" value="PHM7_cyt"/>
    <property type="match status" value="1"/>
</dbReference>
<sequence>MIPVCCGAVTLKCRMCCGCMEQIPECVPGTTPILPNSSDTDVATQSKKTKCCPCRTCCDQPVVNALSFYSNSIIELAQQIQSERQKALQTPIGIAFVTFDTVMQARRVRRDYQPARCVRKPHASVFSERLRSDSWTVDYAPTPNTLIW</sequence>
<reference evidence="2 3" key="1">
    <citation type="submission" date="2018-11" db="EMBL/GenBank/DDBJ databases">
        <authorList>
            <consortium name="Pathogen Informatics"/>
        </authorList>
    </citation>
    <scope>NUCLEOTIDE SEQUENCE [LARGE SCALE GENOMIC DNA]</scope>
</reference>
<evidence type="ECO:0000313" key="2">
    <source>
        <dbReference type="EMBL" id="VDK36073.1"/>
    </source>
</evidence>
<protein>
    <recommendedName>
        <fullName evidence="1">CSC1/OSCA1-like cytosolic domain-containing protein</fullName>
    </recommendedName>
</protein>
<evidence type="ECO:0000259" key="1">
    <source>
        <dbReference type="Pfam" id="PF14703"/>
    </source>
</evidence>
<dbReference type="AlphaFoldDB" id="A0A3P6Q1J2"/>
<organism evidence="2 3">
    <name type="scientific">Dibothriocephalus latus</name>
    <name type="common">Fish tapeworm</name>
    <name type="synonym">Diphyllobothrium latum</name>
    <dbReference type="NCBI Taxonomy" id="60516"/>
    <lineage>
        <taxon>Eukaryota</taxon>
        <taxon>Metazoa</taxon>
        <taxon>Spiralia</taxon>
        <taxon>Lophotrochozoa</taxon>
        <taxon>Platyhelminthes</taxon>
        <taxon>Cestoda</taxon>
        <taxon>Eucestoda</taxon>
        <taxon>Diphyllobothriidea</taxon>
        <taxon>Diphyllobothriidae</taxon>
        <taxon>Dibothriocephalus</taxon>
    </lineage>
</organism>
<dbReference type="OrthoDB" id="1689567at2759"/>
<name>A0A3P6Q1J2_DIBLA</name>
<proteinExistence type="predicted"/>
<keyword evidence="3" id="KW-1185">Reference proteome</keyword>
<dbReference type="EMBL" id="UYRU01003570">
    <property type="protein sequence ID" value="VDK36073.1"/>
    <property type="molecule type" value="Genomic_DNA"/>
</dbReference>
<gene>
    <name evidence="2" type="ORF">DILT_LOCUS739</name>
</gene>
<accession>A0A3P6Q1J2</accession>
<evidence type="ECO:0000313" key="3">
    <source>
        <dbReference type="Proteomes" id="UP000281553"/>
    </source>
</evidence>
<dbReference type="InterPro" id="IPR027815">
    <property type="entry name" value="CSC1/OSCA1-like_cyt"/>
</dbReference>
<feature type="domain" description="CSC1/OSCA1-like cytosolic" evidence="1">
    <location>
        <begin position="45"/>
        <end position="148"/>
    </location>
</feature>
<dbReference type="Proteomes" id="UP000281553">
    <property type="component" value="Unassembled WGS sequence"/>
</dbReference>